<comment type="caution">
    <text evidence="1">The sequence shown here is derived from an EMBL/GenBank/DDBJ whole genome shotgun (WGS) entry which is preliminary data.</text>
</comment>
<dbReference type="EMBL" id="LAZR01052100">
    <property type="protein sequence ID" value="KKK83700.1"/>
    <property type="molecule type" value="Genomic_DNA"/>
</dbReference>
<sequence>MANTYRYSKPGNPASYRYDSSGSNQIEMGDLVYFDVSAFV</sequence>
<evidence type="ECO:0000313" key="1">
    <source>
        <dbReference type="EMBL" id="KKK83700.1"/>
    </source>
</evidence>
<organism evidence="1">
    <name type="scientific">marine sediment metagenome</name>
    <dbReference type="NCBI Taxonomy" id="412755"/>
    <lineage>
        <taxon>unclassified sequences</taxon>
        <taxon>metagenomes</taxon>
        <taxon>ecological metagenomes</taxon>
    </lineage>
</organism>
<gene>
    <name evidence="1" type="ORF">LCGC14_2790740</name>
</gene>
<dbReference type="AlphaFoldDB" id="A0A0F8ZCP4"/>
<name>A0A0F8ZCP4_9ZZZZ</name>
<feature type="non-terminal residue" evidence="1">
    <location>
        <position position="40"/>
    </location>
</feature>
<proteinExistence type="predicted"/>
<accession>A0A0F8ZCP4</accession>
<protein>
    <submittedName>
        <fullName evidence="1">Uncharacterized protein</fullName>
    </submittedName>
</protein>
<reference evidence="1" key="1">
    <citation type="journal article" date="2015" name="Nature">
        <title>Complex archaea that bridge the gap between prokaryotes and eukaryotes.</title>
        <authorList>
            <person name="Spang A."/>
            <person name="Saw J.H."/>
            <person name="Jorgensen S.L."/>
            <person name="Zaremba-Niedzwiedzka K."/>
            <person name="Martijn J."/>
            <person name="Lind A.E."/>
            <person name="van Eijk R."/>
            <person name="Schleper C."/>
            <person name="Guy L."/>
            <person name="Ettema T.J."/>
        </authorList>
    </citation>
    <scope>NUCLEOTIDE SEQUENCE</scope>
</reference>